<evidence type="ECO:0000313" key="1">
    <source>
        <dbReference type="EMBL" id="KAH7690742.1"/>
    </source>
</evidence>
<accession>A0ACB7WQQ5</accession>
<keyword evidence="1" id="KW-0378">Hydrolase</keyword>
<evidence type="ECO:0000313" key="2">
    <source>
        <dbReference type="Proteomes" id="UP000827976"/>
    </source>
</evidence>
<name>A0ACB7WQQ5_DIOAL</name>
<protein>
    <submittedName>
        <fullName evidence="1">Peptidase S8 subtilisin-related protein</fullName>
        <ecNumber evidence="1">3.4.21.25</ecNumber>
    </submittedName>
</protein>
<dbReference type="EMBL" id="CM037012">
    <property type="protein sequence ID" value="KAH7690742.1"/>
    <property type="molecule type" value="Genomic_DNA"/>
</dbReference>
<comment type="caution">
    <text evidence="1">The sequence shown here is derived from an EMBL/GenBank/DDBJ whole genome shotgun (WGS) entry which is preliminary data.</text>
</comment>
<reference evidence="2" key="1">
    <citation type="journal article" date="2022" name="Nat. Commun.">
        <title>Chromosome evolution and the genetic basis of agronomically important traits in greater yam.</title>
        <authorList>
            <person name="Bredeson J.V."/>
            <person name="Lyons J.B."/>
            <person name="Oniyinde I.O."/>
            <person name="Okereke N.R."/>
            <person name="Kolade O."/>
            <person name="Nnabue I."/>
            <person name="Nwadili C.O."/>
            <person name="Hribova E."/>
            <person name="Parker M."/>
            <person name="Nwogha J."/>
            <person name="Shu S."/>
            <person name="Carlson J."/>
            <person name="Kariba R."/>
            <person name="Muthemba S."/>
            <person name="Knop K."/>
            <person name="Barton G.J."/>
            <person name="Sherwood A.V."/>
            <person name="Lopez-Montes A."/>
            <person name="Asiedu R."/>
            <person name="Jamnadass R."/>
            <person name="Muchugi A."/>
            <person name="Goodstein D."/>
            <person name="Egesi C.N."/>
            <person name="Featherston J."/>
            <person name="Asfaw A."/>
            <person name="Simpson G.G."/>
            <person name="Dolezel J."/>
            <person name="Hendre P.S."/>
            <person name="Van Deynze A."/>
            <person name="Kumar P.L."/>
            <person name="Obidiegwu J.E."/>
            <person name="Bhattacharjee R."/>
            <person name="Rokhsar D.S."/>
        </authorList>
    </citation>
    <scope>NUCLEOTIDE SEQUENCE [LARGE SCALE GENOMIC DNA]</scope>
    <source>
        <strain evidence="2">cv. TDa95/00328</strain>
    </source>
</reference>
<keyword evidence="2" id="KW-1185">Reference proteome</keyword>
<gene>
    <name evidence="1" type="ORF">IHE45_02G070200</name>
</gene>
<dbReference type="Proteomes" id="UP000827976">
    <property type="component" value="Chromosome 2"/>
</dbReference>
<proteinExistence type="predicted"/>
<organism evidence="1 2">
    <name type="scientific">Dioscorea alata</name>
    <name type="common">Purple yam</name>
    <dbReference type="NCBI Taxonomy" id="55571"/>
    <lineage>
        <taxon>Eukaryota</taxon>
        <taxon>Viridiplantae</taxon>
        <taxon>Streptophyta</taxon>
        <taxon>Embryophyta</taxon>
        <taxon>Tracheophyta</taxon>
        <taxon>Spermatophyta</taxon>
        <taxon>Magnoliopsida</taxon>
        <taxon>Liliopsida</taxon>
        <taxon>Dioscoreales</taxon>
        <taxon>Dioscoreaceae</taxon>
        <taxon>Dioscorea</taxon>
    </lineage>
</organism>
<dbReference type="EC" id="3.4.21.25" evidence="1"/>
<sequence>MEFNKMPTLLFFFLLCFHGLLLATARGPYTQAQNDEVSEPQIYIVHVSLPKTTTELSTEEKETFYKSFLPGKAATTDSESPMIYMYDTVISGFAARLTKNEVDEMSKKDGFVGAYPNRIYTLQTTHTPQFLGLNIQNGAWNKSNSGEGMIIGVIDTGVYPNHPSFSDEGMSKPPAKWAGRCDFNTSICNNKLIGARTYINGKTGAPPIDDQGHGTHTSSTAAGASVAGADVLGNAKGIASGVAPKAHLAVYKVCLPDGCQGHDILAAMDAAVSDGVNVLSISIGGSSFSFFDDPIAIGALHAVQKGIFVSCAAGNSGPVEATLSNEAPWILTVAASTMDRRIQSTVKLGNGLSYNGESLNQDKSFKPDLYPLVYAGDNSKDPSNAKYCHPGALDGFDVKGKIVVCDRGGNVGRIDKGSVVLKAGGAGMILANDNASAYSTLADRHLLPASHVSAVDGEKIKIYIKSTKNATATFLFNGTVLGNSLAPAIADFSSRGPAKEGLGIVKPDITGPGVSVLAAWPNNVNSSSSEQYIFNVLSGTSMSTPHLSGVAALIMAAHPDWSPGAIKSAMMTTADIMNNNGSLIVDERLLPANVFATGAGHVNPTKALDPGLVYDLKPNDYMTYLCGLYGSGQVKIIAGSNVDCSSVTEEGDEDLNYPSFMVPAVDEKTSVTFVRTVTNVGESNSTYKVKIEAPPGVNVTVQPNVLKFTKLKQEIKFSVKLDVNGSSSSERSYTQGSLSWISDKHTVRSPIAVSYSVI</sequence>